<reference evidence="5 6" key="1">
    <citation type="submission" date="2016-10" db="EMBL/GenBank/DDBJ databases">
        <authorList>
            <person name="de Groot N.N."/>
        </authorList>
    </citation>
    <scope>NUCLEOTIDE SEQUENCE [LARGE SCALE GENOMIC DNA]</scope>
    <source>
        <strain evidence="5 6">DSM 13305</strain>
    </source>
</reference>
<evidence type="ECO:0000256" key="2">
    <source>
        <dbReference type="ARBA" id="ARBA00022723"/>
    </source>
</evidence>
<feature type="domain" description="HMA" evidence="4">
    <location>
        <begin position="2"/>
        <end position="68"/>
    </location>
</feature>
<dbReference type="PANTHER" id="PTHR46594:SF4">
    <property type="entry name" value="P-TYPE CATION-TRANSPORTING ATPASE"/>
    <property type="match status" value="1"/>
</dbReference>
<dbReference type="InterPro" id="IPR036163">
    <property type="entry name" value="HMA_dom_sf"/>
</dbReference>
<evidence type="ECO:0000256" key="1">
    <source>
        <dbReference type="ARBA" id="ARBA00015313"/>
    </source>
</evidence>
<dbReference type="GO" id="GO:0005507">
    <property type="term" value="F:copper ion binding"/>
    <property type="evidence" value="ECO:0007669"/>
    <property type="project" value="InterPro"/>
</dbReference>
<accession>A0A1H8VI22</accession>
<sequence length="70" mass="7564">MEQRVITVEGMSCGHCKAAVERAVLALPGVIAATVNLEEKKLALDYDNSRVTLDQIASAIEEEGYTVVSR</sequence>
<evidence type="ECO:0000256" key="3">
    <source>
        <dbReference type="ARBA" id="ARBA00023008"/>
    </source>
</evidence>
<dbReference type="STRING" id="112903.SAMN04490178_111107"/>
<organism evidence="5 6">
    <name type="scientific">Propionispora vibrioides</name>
    <dbReference type="NCBI Taxonomy" id="112903"/>
    <lineage>
        <taxon>Bacteria</taxon>
        <taxon>Bacillati</taxon>
        <taxon>Bacillota</taxon>
        <taxon>Negativicutes</taxon>
        <taxon>Selenomonadales</taxon>
        <taxon>Sporomusaceae</taxon>
        <taxon>Propionispora</taxon>
    </lineage>
</organism>
<gene>
    <name evidence="5" type="ORF">SAMN04490178_111107</name>
</gene>
<evidence type="ECO:0000313" key="5">
    <source>
        <dbReference type="EMBL" id="SEP15076.1"/>
    </source>
</evidence>
<dbReference type="NCBIfam" id="TIGR00003">
    <property type="entry name" value="copper ion binding protein"/>
    <property type="match status" value="1"/>
</dbReference>
<dbReference type="Pfam" id="PF00403">
    <property type="entry name" value="HMA"/>
    <property type="match status" value="1"/>
</dbReference>
<keyword evidence="2" id="KW-0479">Metal-binding</keyword>
<dbReference type="Proteomes" id="UP000198847">
    <property type="component" value="Unassembled WGS sequence"/>
</dbReference>
<dbReference type="SUPFAM" id="SSF55008">
    <property type="entry name" value="HMA, heavy metal-associated domain"/>
    <property type="match status" value="1"/>
</dbReference>
<dbReference type="FunFam" id="3.30.70.100:FF:000001">
    <property type="entry name" value="ATPase copper transporting beta"/>
    <property type="match status" value="1"/>
</dbReference>
<dbReference type="InterPro" id="IPR017969">
    <property type="entry name" value="Heavy-metal-associated_CS"/>
</dbReference>
<dbReference type="OrthoDB" id="9813965at2"/>
<dbReference type="PANTHER" id="PTHR46594">
    <property type="entry name" value="P-TYPE CATION-TRANSPORTING ATPASE"/>
    <property type="match status" value="1"/>
</dbReference>
<evidence type="ECO:0000313" key="6">
    <source>
        <dbReference type="Proteomes" id="UP000198847"/>
    </source>
</evidence>
<dbReference type="PROSITE" id="PS50846">
    <property type="entry name" value="HMA_2"/>
    <property type="match status" value="1"/>
</dbReference>
<dbReference type="EMBL" id="FODY01000011">
    <property type="protein sequence ID" value="SEP15076.1"/>
    <property type="molecule type" value="Genomic_DNA"/>
</dbReference>
<keyword evidence="6" id="KW-1185">Reference proteome</keyword>
<proteinExistence type="predicted"/>
<protein>
    <recommendedName>
        <fullName evidence="1">Copper chaperone CopZ</fullName>
    </recommendedName>
</protein>
<dbReference type="InterPro" id="IPR006121">
    <property type="entry name" value="HMA_dom"/>
</dbReference>
<name>A0A1H8VI22_9FIRM</name>
<dbReference type="PROSITE" id="PS01047">
    <property type="entry name" value="HMA_1"/>
    <property type="match status" value="1"/>
</dbReference>
<evidence type="ECO:0000259" key="4">
    <source>
        <dbReference type="PROSITE" id="PS50846"/>
    </source>
</evidence>
<dbReference type="RefSeq" id="WP_091746955.1">
    <property type="nucleotide sequence ID" value="NZ_FODY01000011.1"/>
</dbReference>
<dbReference type="InterPro" id="IPR006122">
    <property type="entry name" value="HMA_Cu_ion-bd"/>
</dbReference>
<dbReference type="Gene3D" id="3.30.70.100">
    <property type="match status" value="1"/>
</dbReference>
<keyword evidence="3" id="KW-0186">Copper</keyword>
<dbReference type="AlphaFoldDB" id="A0A1H8VI22"/>
<dbReference type="CDD" id="cd00371">
    <property type="entry name" value="HMA"/>
    <property type="match status" value="1"/>
</dbReference>